<dbReference type="OrthoDB" id="3593051at2759"/>
<evidence type="ECO:0000313" key="1">
    <source>
        <dbReference type="EMBL" id="RKF65456.1"/>
    </source>
</evidence>
<proteinExistence type="predicted"/>
<dbReference type="AlphaFoldDB" id="A0A420I737"/>
<accession>A0A420I737</accession>
<dbReference type="Proteomes" id="UP000285405">
    <property type="component" value="Unassembled WGS sequence"/>
</dbReference>
<reference evidence="1 2" key="1">
    <citation type="journal article" date="2018" name="BMC Genomics">
        <title>Comparative genome analyses reveal sequence features reflecting distinct modes of host-adaptation between dicot and monocot powdery mildew.</title>
        <authorList>
            <person name="Wu Y."/>
            <person name="Ma X."/>
            <person name="Pan Z."/>
            <person name="Kale S.D."/>
            <person name="Song Y."/>
            <person name="King H."/>
            <person name="Zhang Q."/>
            <person name="Presley C."/>
            <person name="Deng X."/>
            <person name="Wei C.I."/>
            <person name="Xiao S."/>
        </authorList>
    </citation>
    <scope>NUCLEOTIDE SEQUENCE [LARGE SCALE GENOMIC DNA]</scope>
    <source>
        <strain evidence="1">UCSC1</strain>
    </source>
</reference>
<dbReference type="EMBL" id="MCBR01012090">
    <property type="protein sequence ID" value="RKF65456.1"/>
    <property type="molecule type" value="Genomic_DNA"/>
</dbReference>
<name>A0A420I737_9PEZI</name>
<comment type="caution">
    <text evidence="1">The sequence shown here is derived from an EMBL/GenBank/DDBJ whole genome shotgun (WGS) entry which is preliminary data.</text>
</comment>
<evidence type="ECO:0000313" key="2">
    <source>
        <dbReference type="Proteomes" id="UP000285405"/>
    </source>
</evidence>
<organism evidence="1 2">
    <name type="scientific">Golovinomyces cichoracearum</name>
    <dbReference type="NCBI Taxonomy" id="62708"/>
    <lineage>
        <taxon>Eukaryota</taxon>
        <taxon>Fungi</taxon>
        <taxon>Dikarya</taxon>
        <taxon>Ascomycota</taxon>
        <taxon>Pezizomycotina</taxon>
        <taxon>Leotiomycetes</taxon>
        <taxon>Erysiphales</taxon>
        <taxon>Erysiphaceae</taxon>
        <taxon>Golovinomyces</taxon>
    </lineage>
</organism>
<protein>
    <submittedName>
        <fullName evidence="1">Uncharacterized protein</fullName>
    </submittedName>
</protein>
<gene>
    <name evidence="1" type="ORF">GcC1_120024</name>
</gene>
<sequence length="223" mass="25331">MSVWNLPSVFDKYSLKSSDTGIFIKVEFGVTFSERDDDAVETPKTYILINKAESNFAYPDFAQEEDSDNEVLSSPYLSLPWLRPLDLSGPFDKDQEDLWSLQPLTSNNLSSSALQCHKYPNKISANFKSSTSQANNLSTLLETGEAILRAKDLGLFQQATLTVSTLFLDSENEIDHGNPPKQTYLDNTFNLRSIRMSSHFGRTLYAAQSYEIYRKRIAQWDNK</sequence>